<evidence type="ECO:0000256" key="1">
    <source>
        <dbReference type="SAM" id="MobiDB-lite"/>
    </source>
</evidence>
<dbReference type="Proteomes" id="UP001223144">
    <property type="component" value="Unassembled WGS sequence"/>
</dbReference>
<dbReference type="RefSeq" id="WP_279932851.1">
    <property type="nucleotide sequence ID" value="NZ_JARWBG010000073.1"/>
</dbReference>
<keyword evidence="3" id="KW-1185">Reference proteome</keyword>
<proteinExistence type="predicted"/>
<accession>A0ABT6HXZ1</accession>
<evidence type="ECO:0008006" key="4">
    <source>
        <dbReference type="Google" id="ProtNLM"/>
    </source>
</evidence>
<name>A0ABT6HXZ1_9ACTN</name>
<feature type="region of interest" description="Disordered" evidence="1">
    <location>
        <begin position="118"/>
        <end position="137"/>
    </location>
</feature>
<protein>
    <recommendedName>
        <fullName evidence="4">WXG100 family type VII secretion target</fullName>
    </recommendedName>
</protein>
<comment type="caution">
    <text evidence="2">The sequence shown here is derived from an EMBL/GenBank/DDBJ whole genome shotgun (WGS) entry which is preliminary data.</text>
</comment>
<dbReference type="Gene3D" id="1.10.287.1060">
    <property type="entry name" value="ESAT-6-like"/>
    <property type="match status" value="1"/>
</dbReference>
<reference evidence="2 3" key="1">
    <citation type="submission" date="2023-04" db="EMBL/GenBank/DDBJ databases">
        <title>Streptomyces chengmaiensis sp. nov. isolated from the stem of mangrove plant in Hainan.</title>
        <authorList>
            <person name="Huang X."/>
            <person name="Zhou S."/>
            <person name="Chu X."/>
            <person name="Xie Y."/>
            <person name="Lin Y."/>
        </authorList>
    </citation>
    <scope>NUCLEOTIDE SEQUENCE [LARGE SCALE GENOMIC DNA]</scope>
    <source>
        <strain evidence="2 3">HNM0663</strain>
    </source>
</reference>
<evidence type="ECO:0000313" key="2">
    <source>
        <dbReference type="EMBL" id="MDH2393567.1"/>
    </source>
</evidence>
<sequence>MPELADYDVSSLYIDPTGLSDSSQRLLAHAKEVADAIGAINTTLSGLALGWAGRTQLEVDTMNNQWTSTMHGLFGTEDSPESGVLNVMAAGVMAVAAGNAQSEVALTEMFQKFLLGVDSPGDGGGTPGSAPEDMMDFDTTAISADW</sequence>
<evidence type="ECO:0000313" key="3">
    <source>
        <dbReference type="Proteomes" id="UP001223144"/>
    </source>
</evidence>
<organism evidence="2 3">
    <name type="scientific">Streptomyces chengmaiensis</name>
    <dbReference type="NCBI Taxonomy" id="3040919"/>
    <lineage>
        <taxon>Bacteria</taxon>
        <taxon>Bacillati</taxon>
        <taxon>Actinomycetota</taxon>
        <taxon>Actinomycetes</taxon>
        <taxon>Kitasatosporales</taxon>
        <taxon>Streptomycetaceae</taxon>
        <taxon>Streptomyces</taxon>
    </lineage>
</organism>
<gene>
    <name evidence="2" type="ORF">QCN29_33355</name>
</gene>
<dbReference type="EMBL" id="JARWBG010000073">
    <property type="protein sequence ID" value="MDH2393567.1"/>
    <property type="molecule type" value="Genomic_DNA"/>
</dbReference>